<dbReference type="CDD" id="cd00067">
    <property type="entry name" value="GAL4"/>
    <property type="match status" value="1"/>
</dbReference>
<keyword evidence="3" id="KW-0805">Transcription regulation</keyword>
<keyword evidence="4" id="KW-0238">DNA-binding</keyword>
<feature type="domain" description="Zn(2)-C6 fungal-type" evidence="8">
    <location>
        <begin position="23"/>
        <end position="64"/>
    </location>
</feature>
<reference evidence="9" key="1">
    <citation type="journal article" date="2021" name="Nat. Commun.">
        <title>Genetic determinants of endophytism in the Arabidopsis root mycobiome.</title>
        <authorList>
            <person name="Mesny F."/>
            <person name="Miyauchi S."/>
            <person name="Thiergart T."/>
            <person name="Pickel B."/>
            <person name="Atanasova L."/>
            <person name="Karlsson M."/>
            <person name="Huettel B."/>
            <person name="Barry K.W."/>
            <person name="Haridas S."/>
            <person name="Chen C."/>
            <person name="Bauer D."/>
            <person name="Andreopoulos W."/>
            <person name="Pangilinan J."/>
            <person name="LaButti K."/>
            <person name="Riley R."/>
            <person name="Lipzen A."/>
            <person name="Clum A."/>
            <person name="Drula E."/>
            <person name="Henrissat B."/>
            <person name="Kohler A."/>
            <person name="Grigoriev I.V."/>
            <person name="Martin F.M."/>
            <person name="Hacquard S."/>
        </authorList>
    </citation>
    <scope>NUCLEOTIDE SEQUENCE</scope>
    <source>
        <strain evidence="9">MPI-CAGE-AT-0147</strain>
    </source>
</reference>
<evidence type="ECO:0000256" key="7">
    <source>
        <dbReference type="SAM" id="MobiDB-lite"/>
    </source>
</evidence>
<dbReference type="GO" id="GO:0003677">
    <property type="term" value="F:DNA binding"/>
    <property type="evidence" value="ECO:0007669"/>
    <property type="project" value="UniProtKB-KW"/>
</dbReference>
<evidence type="ECO:0000256" key="2">
    <source>
        <dbReference type="ARBA" id="ARBA00022833"/>
    </source>
</evidence>
<sequence length="558" mass="62945">MANDKARPSAESGIDRRRRAPHKKVRTGCKTCKVRCDEGKPDCSRCVSTGRKCDGYAPSVDLPIKDSNVRQYQPGADSKLVLPRKSLAEIRSYQFFIEVTVPAIATTFDAEFWRFELPRICQSDPAIWHAVVSLGCVHERYLSRAPEHTENAFAMQQFNASVRCLAAPTYTDRWRALAISTIFICACHLEGRSDQARMHLKSGRKLLEEIRQEEAQQTQKCPVGPPPNSSASTKPISLSLISSILTGFQISDQALDQGGISNFPTLVSDHDSFTTWRYYTAPSKPPYLTAENLTRASRAAESLINGLTFFMQKHADEIKNLFLGKGDADLVESIASKQQPETRCFTEISKATRLFNREKESSRKGPRDVAEGLLQRTLLSLTLYHETSRLLLLKDPDEPDKLKRCAGLPAASVRILSLAEELLELNQDRDDKAFVPSSATSTPLFILAHSGFTQEIRRRAIELLKRPQMVGMWDSVMTAKLGEVIMEREESAQYDDRFSKMEKGTPVPERNDELPVDPLHRIFSMTFNKTGRRTAAVSMRTWKEWMQGEPGRKLTLEW</sequence>
<keyword evidence="6" id="KW-0539">Nucleus</keyword>
<evidence type="ECO:0000256" key="3">
    <source>
        <dbReference type="ARBA" id="ARBA00023015"/>
    </source>
</evidence>
<dbReference type="Gene3D" id="4.10.240.10">
    <property type="entry name" value="Zn(2)-C6 fungal-type DNA-binding domain"/>
    <property type="match status" value="1"/>
</dbReference>
<dbReference type="InterPro" id="IPR001138">
    <property type="entry name" value="Zn2Cys6_DnaBD"/>
</dbReference>
<protein>
    <recommendedName>
        <fullName evidence="8">Zn(2)-C6 fungal-type domain-containing protein</fullName>
    </recommendedName>
</protein>
<evidence type="ECO:0000256" key="1">
    <source>
        <dbReference type="ARBA" id="ARBA00022723"/>
    </source>
</evidence>
<dbReference type="PANTHER" id="PTHR36206:SF12">
    <property type="entry name" value="ASPERCRYPTIN BIOSYNTHESIS CLUSTER-SPECIFIC TRANSCRIPTION REGULATOR ATNN-RELATED"/>
    <property type="match status" value="1"/>
</dbReference>
<accession>A0A9P9FPQ1</accession>
<dbReference type="Proteomes" id="UP000738349">
    <property type="component" value="Unassembled WGS sequence"/>
</dbReference>
<keyword evidence="10" id="KW-1185">Reference proteome</keyword>
<dbReference type="PANTHER" id="PTHR36206">
    <property type="entry name" value="ASPERCRYPTIN BIOSYNTHESIS CLUSTER-SPECIFIC TRANSCRIPTION REGULATOR ATNN-RELATED"/>
    <property type="match status" value="1"/>
</dbReference>
<evidence type="ECO:0000256" key="4">
    <source>
        <dbReference type="ARBA" id="ARBA00023125"/>
    </source>
</evidence>
<dbReference type="GO" id="GO:0000981">
    <property type="term" value="F:DNA-binding transcription factor activity, RNA polymerase II-specific"/>
    <property type="evidence" value="ECO:0007669"/>
    <property type="project" value="InterPro"/>
</dbReference>
<evidence type="ECO:0000256" key="5">
    <source>
        <dbReference type="ARBA" id="ARBA00023163"/>
    </source>
</evidence>
<comment type="caution">
    <text evidence="9">The sequence shown here is derived from an EMBL/GenBank/DDBJ whole genome shotgun (WGS) entry which is preliminary data.</text>
</comment>
<dbReference type="EMBL" id="JAGMUV010000003">
    <property type="protein sequence ID" value="KAH7166428.1"/>
    <property type="molecule type" value="Genomic_DNA"/>
</dbReference>
<keyword evidence="2" id="KW-0862">Zinc</keyword>
<dbReference type="AlphaFoldDB" id="A0A9P9FPQ1"/>
<feature type="region of interest" description="Disordered" evidence="7">
    <location>
        <begin position="213"/>
        <end position="233"/>
    </location>
</feature>
<dbReference type="Pfam" id="PF00172">
    <property type="entry name" value="Zn_clus"/>
    <property type="match status" value="1"/>
</dbReference>
<organism evidence="9 10">
    <name type="scientific">Dactylonectria macrodidyma</name>
    <dbReference type="NCBI Taxonomy" id="307937"/>
    <lineage>
        <taxon>Eukaryota</taxon>
        <taxon>Fungi</taxon>
        <taxon>Dikarya</taxon>
        <taxon>Ascomycota</taxon>
        <taxon>Pezizomycotina</taxon>
        <taxon>Sordariomycetes</taxon>
        <taxon>Hypocreomycetidae</taxon>
        <taxon>Hypocreales</taxon>
        <taxon>Nectriaceae</taxon>
        <taxon>Dactylonectria</taxon>
    </lineage>
</organism>
<dbReference type="OrthoDB" id="2593732at2759"/>
<dbReference type="SMART" id="SM00066">
    <property type="entry name" value="GAL4"/>
    <property type="match status" value="1"/>
</dbReference>
<evidence type="ECO:0000256" key="6">
    <source>
        <dbReference type="ARBA" id="ARBA00023242"/>
    </source>
</evidence>
<evidence type="ECO:0000259" key="8">
    <source>
        <dbReference type="SMART" id="SM00066"/>
    </source>
</evidence>
<dbReference type="InterPro" id="IPR036864">
    <property type="entry name" value="Zn2-C6_fun-type_DNA-bd_sf"/>
</dbReference>
<proteinExistence type="predicted"/>
<evidence type="ECO:0000313" key="9">
    <source>
        <dbReference type="EMBL" id="KAH7166428.1"/>
    </source>
</evidence>
<feature type="region of interest" description="Disordered" evidence="7">
    <location>
        <begin position="1"/>
        <end position="22"/>
    </location>
</feature>
<evidence type="ECO:0000313" key="10">
    <source>
        <dbReference type="Proteomes" id="UP000738349"/>
    </source>
</evidence>
<gene>
    <name evidence="9" type="ORF">EDB81DRAFT_755064</name>
</gene>
<name>A0A9P9FPQ1_9HYPO</name>
<keyword evidence="5" id="KW-0804">Transcription</keyword>
<dbReference type="InterPro" id="IPR052360">
    <property type="entry name" value="Transcr_Regulatory_Proteins"/>
</dbReference>
<dbReference type="GO" id="GO:0008270">
    <property type="term" value="F:zinc ion binding"/>
    <property type="evidence" value="ECO:0007669"/>
    <property type="project" value="InterPro"/>
</dbReference>
<dbReference type="SUPFAM" id="SSF57701">
    <property type="entry name" value="Zn2/Cys6 DNA-binding domain"/>
    <property type="match status" value="1"/>
</dbReference>
<keyword evidence="1" id="KW-0479">Metal-binding</keyword>